<reference evidence="1" key="1">
    <citation type="journal article" date="2018" name="Nat. Genet.">
        <title>Extensive intraspecific gene order and gene structural variations between Mo17 and other maize genomes.</title>
        <authorList>
            <person name="Sun S."/>
            <person name="Zhou Y."/>
            <person name="Chen J."/>
            <person name="Shi J."/>
            <person name="Zhao H."/>
            <person name="Zhao H."/>
            <person name="Song W."/>
            <person name="Zhang M."/>
            <person name="Cui Y."/>
            <person name="Dong X."/>
            <person name="Liu H."/>
            <person name="Ma X."/>
            <person name="Jiao Y."/>
            <person name="Wang B."/>
            <person name="Wei X."/>
            <person name="Stein J.C."/>
            <person name="Glaubitz J.C."/>
            <person name="Lu F."/>
            <person name="Yu G."/>
            <person name="Liang C."/>
            <person name="Fengler K."/>
            <person name="Li B."/>
            <person name="Rafalski A."/>
            <person name="Schnable P.S."/>
            <person name="Ware D.H."/>
            <person name="Buckler E.S."/>
            <person name="Lai J."/>
        </authorList>
    </citation>
    <scope>NUCLEOTIDE SEQUENCE [LARGE SCALE GENOMIC DNA]</scope>
    <source>
        <tissue evidence="1">Seedling</tissue>
    </source>
</reference>
<gene>
    <name evidence="1" type="ORF">Zm00014a_038918</name>
</gene>
<dbReference type="AlphaFoldDB" id="A0A3L6F060"/>
<organism evidence="1">
    <name type="scientific">Zea mays</name>
    <name type="common">Maize</name>
    <dbReference type="NCBI Taxonomy" id="4577"/>
    <lineage>
        <taxon>Eukaryota</taxon>
        <taxon>Viridiplantae</taxon>
        <taxon>Streptophyta</taxon>
        <taxon>Embryophyta</taxon>
        <taxon>Tracheophyta</taxon>
        <taxon>Spermatophyta</taxon>
        <taxon>Magnoliopsida</taxon>
        <taxon>Liliopsida</taxon>
        <taxon>Poales</taxon>
        <taxon>Poaceae</taxon>
        <taxon>PACMAD clade</taxon>
        <taxon>Panicoideae</taxon>
        <taxon>Andropogonodae</taxon>
        <taxon>Andropogoneae</taxon>
        <taxon>Tripsacinae</taxon>
        <taxon>Zea</taxon>
    </lineage>
</organism>
<protein>
    <submittedName>
        <fullName evidence="1">Uncharacterized protein</fullName>
    </submittedName>
</protein>
<name>A0A3L6F060_MAIZE</name>
<sequence>MAAAYHCIMKKKFVKTYNYIHTTTKEYVYHLKSGITNTPDDQVPKL</sequence>
<accession>A0A3L6F060</accession>
<comment type="caution">
    <text evidence="1">The sequence shown here is derived from an EMBL/GenBank/DDBJ whole genome shotgun (WGS) entry which is preliminary data.</text>
</comment>
<dbReference type="Proteomes" id="UP000251960">
    <property type="component" value="Chromosome 4"/>
</dbReference>
<evidence type="ECO:0000313" key="1">
    <source>
        <dbReference type="EMBL" id="PWZ26536.1"/>
    </source>
</evidence>
<proteinExistence type="predicted"/>
<dbReference type="EMBL" id="NCVQ01000005">
    <property type="protein sequence ID" value="PWZ26536.1"/>
    <property type="molecule type" value="Genomic_DNA"/>
</dbReference>